<dbReference type="InterPro" id="IPR015421">
    <property type="entry name" value="PyrdxlP-dep_Trfase_major"/>
</dbReference>
<dbReference type="OrthoDB" id="9804366at2"/>
<accession>A0A517MZB4</accession>
<dbReference type="InterPro" id="IPR015424">
    <property type="entry name" value="PyrdxlP-dep_Trfase"/>
</dbReference>
<dbReference type="EC" id="2.8.1.7" evidence="3"/>
<dbReference type="RefSeq" id="WP_145061557.1">
    <property type="nucleotide sequence ID" value="NZ_CP036263.1"/>
</dbReference>
<evidence type="ECO:0000313" key="3">
    <source>
        <dbReference type="EMBL" id="QDT00205.1"/>
    </source>
</evidence>
<dbReference type="Gene3D" id="3.90.1150.10">
    <property type="entry name" value="Aspartate Aminotransferase, domain 1"/>
    <property type="match status" value="1"/>
</dbReference>
<evidence type="ECO:0000313" key="4">
    <source>
        <dbReference type="Proteomes" id="UP000319852"/>
    </source>
</evidence>
<evidence type="ECO:0000259" key="2">
    <source>
        <dbReference type="Pfam" id="PF00266"/>
    </source>
</evidence>
<dbReference type="InterPro" id="IPR015422">
    <property type="entry name" value="PyrdxlP-dep_Trfase_small"/>
</dbReference>
<organism evidence="3 4">
    <name type="scientific">Adhaeretor mobilis</name>
    <dbReference type="NCBI Taxonomy" id="1930276"/>
    <lineage>
        <taxon>Bacteria</taxon>
        <taxon>Pseudomonadati</taxon>
        <taxon>Planctomycetota</taxon>
        <taxon>Planctomycetia</taxon>
        <taxon>Pirellulales</taxon>
        <taxon>Lacipirellulaceae</taxon>
        <taxon>Adhaeretor</taxon>
    </lineage>
</organism>
<evidence type="ECO:0000256" key="1">
    <source>
        <dbReference type="ARBA" id="ARBA00022898"/>
    </source>
</evidence>
<keyword evidence="3" id="KW-0808">Transferase</keyword>
<dbReference type="EMBL" id="CP036263">
    <property type="protein sequence ID" value="QDT00205.1"/>
    <property type="molecule type" value="Genomic_DNA"/>
</dbReference>
<sequence>MNDPATIANTRERLREQMPVTEKWAYMDHAAVSPLPKPTSVAMAKWLQQASEEGDTLWLDWSAQVQSTRTEAARMIGASEEEIALVTSTTAGINFVAEGLDWQAGDNVVTLDDEFPSNLYPWMHLQDQGVETRLVPTDNGLVDYERLAERCDDRTRLITVSWVGYKNGARRDIDVISQIARDKNALFLVDAIQGIGAFPLDVRQTQIDFLAADGHKWQLGPEGAGFAYIRRDCLPLLRATGVGWNSVVQGSDFANINLNLKTTAARYEGGSQNMAGLIGLGQSLNLLNNLGVENVSASILDITDNACEQLASCGAELHTPRCGDNRSGIVTFSLPDVDARAFRKHCLNSGVALACRSGRLRISLHGYNHDGDIGRLREAIRSFGTN</sequence>
<dbReference type="SUPFAM" id="SSF53383">
    <property type="entry name" value="PLP-dependent transferases"/>
    <property type="match status" value="1"/>
</dbReference>
<dbReference type="PANTHER" id="PTHR43586:SF15">
    <property type="entry name" value="BLR3095 PROTEIN"/>
    <property type="match status" value="1"/>
</dbReference>
<name>A0A517MZB4_9BACT</name>
<dbReference type="AlphaFoldDB" id="A0A517MZB4"/>
<proteinExistence type="predicted"/>
<keyword evidence="4" id="KW-1185">Reference proteome</keyword>
<dbReference type="Gene3D" id="3.40.640.10">
    <property type="entry name" value="Type I PLP-dependent aspartate aminotransferase-like (Major domain)"/>
    <property type="match status" value="1"/>
</dbReference>
<dbReference type="Proteomes" id="UP000319852">
    <property type="component" value="Chromosome"/>
</dbReference>
<dbReference type="GO" id="GO:0031071">
    <property type="term" value="F:cysteine desulfurase activity"/>
    <property type="evidence" value="ECO:0007669"/>
    <property type="project" value="UniProtKB-EC"/>
</dbReference>
<protein>
    <submittedName>
        <fullName evidence="3">Cysteine desulfurase</fullName>
        <ecNumber evidence="3">2.8.1.7</ecNumber>
    </submittedName>
</protein>
<keyword evidence="1" id="KW-0663">Pyridoxal phosphate</keyword>
<dbReference type="KEGG" id="amob:HG15A2_35400"/>
<reference evidence="3 4" key="1">
    <citation type="submission" date="2019-02" db="EMBL/GenBank/DDBJ databases">
        <title>Deep-cultivation of Planctomycetes and their phenomic and genomic characterization uncovers novel biology.</title>
        <authorList>
            <person name="Wiegand S."/>
            <person name="Jogler M."/>
            <person name="Boedeker C."/>
            <person name="Pinto D."/>
            <person name="Vollmers J."/>
            <person name="Rivas-Marin E."/>
            <person name="Kohn T."/>
            <person name="Peeters S.H."/>
            <person name="Heuer A."/>
            <person name="Rast P."/>
            <person name="Oberbeckmann S."/>
            <person name="Bunk B."/>
            <person name="Jeske O."/>
            <person name="Meyerdierks A."/>
            <person name="Storesund J.E."/>
            <person name="Kallscheuer N."/>
            <person name="Luecker S."/>
            <person name="Lage O.M."/>
            <person name="Pohl T."/>
            <person name="Merkel B.J."/>
            <person name="Hornburger P."/>
            <person name="Mueller R.-W."/>
            <person name="Bruemmer F."/>
            <person name="Labrenz M."/>
            <person name="Spormann A.M."/>
            <person name="Op den Camp H."/>
            <person name="Overmann J."/>
            <person name="Amann R."/>
            <person name="Jetten M.S.M."/>
            <person name="Mascher T."/>
            <person name="Medema M.H."/>
            <person name="Devos D.P."/>
            <person name="Kaster A.-K."/>
            <person name="Ovreas L."/>
            <person name="Rohde M."/>
            <person name="Galperin M.Y."/>
            <person name="Jogler C."/>
        </authorList>
    </citation>
    <scope>NUCLEOTIDE SEQUENCE [LARGE SCALE GENOMIC DNA]</scope>
    <source>
        <strain evidence="3 4">HG15A2</strain>
    </source>
</reference>
<gene>
    <name evidence="3" type="primary">sufS</name>
    <name evidence="3" type="ORF">HG15A2_35400</name>
</gene>
<dbReference type="InterPro" id="IPR000192">
    <property type="entry name" value="Aminotrans_V_dom"/>
</dbReference>
<dbReference type="PANTHER" id="PTHR43586">
    <property type="entry name" value="CYSTEINE DESULFURASE"/>
    <property type="match status" value="1"/>
</dbReference>
<dbReference type="Pfam" id="PF00266">
    <property type="entry name" value="Aminotran_5"/>
    <property type="match status" value="1"/>
</dbReference>
<feature type="domain" description="Aminotransferase class V" evidence="2">
    <location>
        <begin position="26"/>
        <end position="370"/>
    </location>
</feature>